<feature type="compositionally biased region" description="Polar residues" evidence="1">
    <location>
        <begin position="54"/>
        <end position="64"/>
    </location>
</feature>
<dbReference type="EMBL" id="AP023094">
    <property type="protein sequence ID" value="BCE50515.1"/>
    <property type="molecule type" value="Genomic_DNA"/>
</dbReference>
<dbReference type="EMBL" id="AP023091">
    <property type="protein sequence ID" value="BCE24258.1"/>
    <property type="molecule type" value="Genomic_DNA"/>
</dbReference>
<reference evidence="4" key="2">
    <citation type="submission" date="2020-05" db="EMBL/GenBank/DDBJ databases">
        <title>Complete genome sequence of Bradyrhizobium diazoefficiens XF10 isolated from soybean nodule.</title>
        <authorList>
            <person name="Noda R."/>
            <person name="Kakizaki K."/>
            <person name="Minamisawa K."/>
        </authorList>
    </citation>
    <scope>NUCLEOTIDE SEQUENCE</scope>
    <source>
        <strain evidence="4">XF10</strain>
    </source>
</reference>
<reference evidence="3" key="3">
    <citation type="submission" date="2020-05" db="EMBL/GenBank/DDBJ databases">
        <title>Complete genome sequence of Bradyrhizobium diazoefficiens XF4 isolated from soybean nodule.</title>
        <authorList>
            <person name="Noda R."/>
            <person name="Kakizaki K."/>
            <person name="Minamisawa K."/>
        </authorList>
    </citation>
    <scope>NUCLEOTIDE SEQUENCE</scope>
    <source>
        <strain evidence="3">XF4</strain>
    </source>
</reference>
<gene>
    <name evidence="4" type="ORF">XF10B_68160</name>
    <name evidence="2" type="ORF">XF1B_69390</name>
    <name evidence="3" type="ORF">XF4B_68640</name>
</gene>
<feature type="region of interest" description="Disordered" evidence="1">
    <location>
        <begin position="44"/>
        <end position="64"/>
    </location>
</feature>
<dbReference type="EMBL" id="AP023099">
    <property type="protein sequence ID" value="BCE94018.1"/>
    <property type="molecule type" value="Genomic_DNA"/>
</dbReference>
<reference evidence="2" key="1">
    <citation type="submission" date="2020-05" db="EMBL/GenBank/DDBJ databases">
        <title>Complete genome sequence of Bradyrhizobium diazoefficiens XF1 isolated from soybean nodule.</title>
        <authorList>
            <person name="Noda R."/>
            <person name="Kakizaki K."/>
            <person name="Minamisawa K."/>
        </authorList>
    </citation>
    <scope>NUCLEOTIDE SEQUENCE</scope>
    <source>
        <strain evidence="2">XF1</strain>
    </source>
</reference>
<evidence type="ECO:0000313" key="4">
    <source>
        <dbReference type="EMBL" id="BCE94018.1"/>
    </source>
</evidence>
<sequence length="64" mass="6675">MADQVCALESEAGGGVPLRTEAHLPVTCSNEAVRLVDQAQNYAQGASHEHGVSLRSNATRSAGR</sequence>
<evidence type="ECO:0000256" key="1">
    <source>
        <dbReference type="SAM" id="MobiDB-lite"/>
    </source>
</evidence>
<evidence type="ECO:0000313" key="2">
    <source>
        <dbReference type="EMBL" id="BCE24258.1"/>
    </source>
</evidence>
<organism evidence="4">
    <name type="scientific">Bradyrhizobium diazoefficiens</name>
    <dbReference type="NCBI Taxonomy" id="1355477"/>
    <lineage>
        <taxon>Bacteria</taxon>
        <taxon>Pseudomonadati</taxon>
        <taxon>Pseudomonadota</taxon>
        <taxon>Alphaproteobacteria</taxon>
        <taxon>Hyphomicrobiales</taxon>
        <taxon>Nitrobacteraceae</taxon>
        <taxon>Bradyrhizobium</taxon>
    </lineage>
</organism>
<proteinExistence type="predicted"/>
<evidence type="ECO:0000313" key="3">
    <source>
        <dbReference type="EMBL" id="BCE50515.1"/>
    </source>
</evidence>
<protein>
    <submittedName>
        <fullName evidence="4">Uncharacterized protein</fullName>
    </submittedName>
</protein>
<dbReference type="AlphaFoldDB" id="A0A810CYB2"/>
<name>A0A810CYB2_9BRAD</name>
<accession>A0A810CYB2</accession>